<name>A0A221MF82_9BACI</name>
<evidence type="ECO:0000313" key="2">
    <source>
        <dbReference type="Proteomes" id="UP000204391"/>
    </source>
</evidence>
<sequence>MDVIPDDKSHLIKKLVKEINSYSENLLLVYKNKSFLIWIFRRKHRHLCKSPSIWDYVNQFGTVNVKALTIVDQSPSVYILPGGNSIKGVLQAIQKDQNGFNNEFIHGMFKENPDLKNMNGY</sequence>
<dbReference type="KEGG" id="vne:CFK40_15070"/>
<proteinExistence type="predicted"/>
<keyword evidence="2" id="KW-1185">Reference proteome</keyword>
<dbReference type="OrthoDB" id="1653617at2"/>
<dbReference type="AlphaFoldDB" id="A0A221MF82"/>
<evidence type="ECO:0000313" key="1">
    <source>
        <dbReference type="EMBL" id="ASN06249.1"/>
    </source>
</evidence>
<accession>A0A221MF82</accession>
<gene>
    <name evidence="1" type="ORF">CFK40_15070</name>
</gene>
<protein>
    <submittedName>
        <fullName evidence="1">Uncharacterized protein</fullName>
    </submittedName>
</protein>
<dbReference type="RefSeq" id="WP_089533233.1">
    <property type="nucleotide sequence ID" value="NZ_CP022437.1"/>
</dbReference>
<dbReference type="EMBL" id="CP022437">
    <property type="protein sequence ID" value="ASN06249.1"/>
    <property type="molecule type" value="Genomic_DNA"/>
</dbReference>
<dbReference type="Proteomes" id="UP000204391">
    <property type="component" value="Chromosome"/>
</dbReference>
<reference evidence="1 2" key="1">
    <citation type="journal article" date="2003" name="Int. J. Syst. Evol. Microbiol.">
        <title>Virgibacillus carmonensis sp. nov., Virgibacillus necropolis sp. nov. and Virgibacillus picturae sp. nov., three novel species isolated from deteriorated mural paintings, transfer of the species of the genus salibacillus to Virgibacillus, as Virgibacillus marismortui comb. nov. and Virgibacillus salexigens comb. nov., and emended description of the genus Virgibacillus.</title>
        <authorList>
            <person name="Heyrman J."/>
            <person name="Logan N.A."/>
            <person name="Busse H.J."/>
            <person name="Balcaen A."/>
            <person name="Lebbe L."/>
            <person name="Rodriguez-Diaz M."/>
            <person name="Swings J."/>
            <person name="De Vos P."/>
        </authorList>
    </citation>
    <scope>NUCLEOTIDE SEQUENCE [LARGE SCALE GENOMIC DNA]</scope>
    <source>
        <strain evidence="1 2">LMG 19488</strain>
    </source>
</reference>
<organism evidence="1 2">
    <name type="scientific">Virgibacillus necropolis</name>
    <dbReference type="NCBI Taxonomy" id="163877"/>
    <lineage>
        <taxon>Bacteria</taxon>
        <taxon>Bacillati</taxon>
        <taxon>Bacillota</taxon>
        <taxon>Bacilli</taxon>
        <taxon>Bacillales</taxon>
        <taxon>Bacillaceae</taxon>
        <taxon>Virgibacillus</taxon>
    </lineage>
</organism>